<organism evidence="2 3">
    <name type="scientific">Hypothenemus hampei</name>
    <name type="common">Coffee berry borer</name>
    <dbReference type="NCBI Taxonomy" id="57062"/>
    <lineage>
        <taxon>Eukaryota</taxon>
        <taxon>Metazoa</taxon>
        <taxon>Ecdysozoa</taxon>
        <taxon>Arthropoda</taxon>
        <taxon>Hexapoda</taxon>
        <taxon>Insecta</taxon>
        <taxon>Pterygota</taxon>
        <taxon>Neoptera</taxon>
        <taxon>Endopterygota</taxon>
        <taxon>Coleoptera</taxon>
        <taxon>Polyphaga</taxon>
        <taxon>Cucujiformia</taxon>
        <taxon>Curculionidae</taxon>
        <taxon>Scolytinae</taxon>
        <taxon>Hypothenemus</taxon>
    </lineage>
</organism>
<dbReference type="EMBL" id="JBDJPC010000004">
    <property type="protein sequence ID" value="KAL1505547.1"/>
    <property type="molecule type" value="Genomic_DNA"/>
</dbReference>
<gene>
    <name evidence="2" type="ORF">ABEB36_005089</name>
</gene>
<protein>
    <submittedName>
        <fullName evidence="2">Uncharacterized protein</fullName>
    </submittedName>
</protein>
<comment type="caution">
    <text evidence="2">The sequence shown here is derived from an EMBL/GenBank/DDBJ whole genome shotgun (WGS) entry which is preliminary data.</text>
</comment>
<evidence type="ECO:0000256" key="1">
    <source>
        <dbReference type="SAM" id="MobiDB-lite"/>
    </source>
</evidence>
<evidence type="ECO:0000313" key="2">
    <source>
        <dbReference type="EMBL" id="KAL1505547.1"/>
    </source>
</evidence>
<dbReference type="AlphaFoldDB" id="A0ABD1EWZ7"/>
<dbReference type="Proteomes" id="UP001566132">
    <property type="component" value="Unassembled WGS sequence"/>
</dbReference>
<keyword evidence="3" id="KW-1185">Reference proteome</keyword>
<feature type="region of interest" description="Disordered" evidence="1">
    <location>
        <begin position="48"/>
        <end position="69"/>
    </location>
</feature>
<reference evidence="2 3" key="1">
    <citation type="submission" date="2024-05" db="EMBL/GenBank/DDBJ databases">
        <title>Genetic variation in Jamaican populations of the coffee berry borer (Hypothenemus hampei).</title>
        <authorList>
            <person name="Errbii M."/>
            <person name="Myrie A."/>
        </authorList>
    </citation>
    <scope>NUCLEOTIDE SEQUENCE [LARGE SCALE GENOMIC DNA]</scope>
    <source>
        <strain evidence="2">JA-Hopewell-2020-01-JO</strain>
        <tissue evidence="2">Whole body</tissue>
    </source>
</reference>
<evidence type="ECO:0000313" key="3">
    <source>
        <dbReference type="Proteomes" id="UP001566132"/>
    </source>
</evidence>
<name>A0ABD1EWZ7_HYPHA</name>
<sequence>MKEHIVNANMRKTLWNFAQFVAPFFNIWCRKIIRGTVRSKMVPKRRRECDVSESPYAHSGSDMPKKKPTRMLPAINSKFTLTSGPGDFIG</sequence>
<proteinExistence type="predicted"/>
<accession>A0ABD1EWZ7</accession>